<dbReference type="AlphaFoldDB" id="A0A084WQI5"/>
<sequence length="79" mass="8544">MPDHRRKRAPICAHIALIYDSARDSCSNLVHGFSACSSSVSVTLVQMEIAVNSRSPDRENTRNGPDSFVAAPNRTTAVS</sequence>
<proteinExistence type="predicted"/>
<keyword evidence="4" id="KW-1185">Reference proteome</keyword>
<evidence type="ECO:0000313" key="2">
    <source>
        <dbReference type="EMBL" id="KFB52479.1"/>
    </source>
</evidence>
<accession>A0A084WQI5</accession>
<reference evidence="3" key="2">
    <citation type="submission" date="2020-05" db="UniProtKB">
        <authorList>
            <consortium name="EnsemblMetazoa"/>
        </authorList>
    </citation>
    <scope>IDENTIFICATION</scope>
</reference>
<organism evidence="2">
    <name type="scientific">Anopheles sinensis</name>
    <name type="common">Mosquito</name>
    <dbReference type="NCBI Taxonomy" id="74873"/>
    <lineage>
        <taxon>Eukaryota</taxon>
        <taxon>Metazoa</taxon>
        <taxon>Ecdysozoa</taxon>
        <taxon>Arthropoda</taxon>
        <taxon>Hexapoda</taxon>
        <taxon>Insecta</taxon>
        <taxon>Pterygota</taxon>
        <taxon>Neoptera</taxon>
        <taxon>Endopterygota</taxon>
        <taxon>Diptera</taxon>
        <taxon>Nematocera</taxon>
        <taxon>Culicoidea</taxon>
        <taxon>Culicidae</taxon>
        <taxon>Anophelinae</taxon>
        <taxon>Anopheles</taxon>
    </lineage>
</organism>
<name>A0A084WQI5_ANOSI</name>
<dbReference type="Proteomes" id="UP000030765">
    <property type="component" value="Unassembled WGS sequence"/>
</dbReference>
<evidence type="ECO:0000256" key="1">
    <source>
        <dbReference type="SAM" id="MobiDB-lite"/>
    </source>
</evidence>
<feature type="region of interest" description="Disordered" evidence="1">
    <location>
        <begin position="53"/>
        <end position="79"/>
    </location>
</feature>
<reference evidence="2 4" key="1">
    <citation type="journal article" date="2014" name="BMC Genomics">
        <title>Genome sequence of Anopheles sinensis provides insight into genetics basis of mosquito competence for malaria parasites.</title>
        <authorList>
            <person name="Zhou D."/>
            <person name="Zhang D."/>
            <person name="Ding G."/>
            <person name="Shi L."/>
            <person name="Hou Q."/>
            <person name="Ye Y."/>
            <person name="Xu Y."/>
            <person name="Zhou H."/>
            <person name="Xiong C."/>
            <person name="Li S."/>
            <person name="Yu J."/>
            <person name="Hong S."/>
            <person name="Yu X."/>
            <person name="Zou P."/>
            <person name="Chen C."/>
            <person name="Chang X."/>
            <person name="Wang W."/>
            <person name="Lv Y."/>
            <person name="Sun Y."/>
            <person name="Ma L."/>
            <person name="Shen B."/>
            <person name="Zhu C."/>
        </authorList>
    </citation>
    <scope>NUCLEOTIDE SEQUENCE [LARGE SCALE GENOMIC DNA]</scope>
</reference>
<evidence type="ECO:0000313" key="4">
    <source>
        <dbReference type="Proteomes" id="UP000030765"/>
    </source>
</evidence>
<protein>
    <submittedName>
        <fullName evidence="2 3">Uncharacterized protein</fullName>
    </submittedName>
</protein>
<dbReference type="EMBL" id="KE525396">
    <property type="protein sequence ID" value="KFB52479.1"/>
    <property type="molecule type" value="Genomic_DNA"/>
</dbReference>
<dbReference type="EMBL" id="ATLV01025637">
    <property type="status" value="NOT_ANNOTATED_CDS"/>
    <property type="molecule type" value="Genomic_DNA"/>
</dbReference>
<evidence type="ECO:0000313" key="3">
    <source>
        <dbReference type="EnsemblMetazoa" id="ASIC020722-PA"/>
    </source>
</evidence>
<dbReference type="VEuPathDB" id="VectorBase:ASIC020722"/>
<dbReference type="EnsemblMetazoa" id="ASIC020722-RA">
    <property type="protein sequence ID" value="ASIC020722-PA"/>
    <property type="gene ID" value="ASIC020722"/>
</dbReference>
<gene>
    <name evidence="2" type="ORF">ZHAS_00020722</name>
</gene>